<dbReference type="GeneID" id="74987721"/>
<dbReference type="AlphaFoldDB" id="A0A173X9M9"/>
<dbReference type="Proteomes" id="UP000095362">
    <property type="component" value="Unassembled WGS sequence"/>
</dbReference>
<dbReference type="RefSeq" id="WP_015560145.1">
    <property type="nucleotide sequence ID" value="NZ_CYZK01000001.1"/>
</dbReference>
<evidence type="ECO:0000313" key="2">
    <source>
        <dbReference type="Proteomes" id="UP000095362"/>
    </source>
</evidence>
<evidence type="ECO:0000313" key="1">
    <source>
        <dbReference type="EMBL" id="CUN47786.1"/>
    </source>
</evidence>
<dbReference type="EMBL" id="CYZK01000001">
    <property type="protein sequence ID" value="CUN47786.1"/>
    <property type="molecule type" value="Genomic_DNA"/>
</dbReference>
<organism evidence="1 2">
    <name type="scientific">Coprococcus comes</name>
    <dbReference type="NCBI Taxonomy" id="410072"/>
    <lineage>
        <taxon>Bacteria</taxon>
        <taxon>Bacillati</taxon>
        <taxon>Bacillota</taxon>
        <taxon>Clostridia</taxon>
        <taxon>Lachnospirales</taxon>
        <taxon>Lachnospiraceae</taxon>
        <taxon>Coprococcus</taxon>
    </lineage>
</organism>
<sequence>MGNENYIQNPELQNEQMKDENEVFNSFINVMVQIVEKYGKTVLQELDCAA</sequence>
<proteinExistence type="predicted"/>
<accession>A0A173X9M9</accession>
<reference evidence="1 2" key="1">
    <citation type="submission" date="2015-09" db="EMBL/GenBank/DDBJ databases">
        <authorList>
            <consortium name="Pathogen Informatics"/>
        </authorList>
    </citation>
    <scope>NUCLEOTIDE SEQUENCE [LARGE SCALE GENOMIC DNA]</scope>
    <source>
        <strain evidence="1 2">2789STDY5834866</strain>
    </source>
</reference>
<protein>
    <submittedName>
        <fullName evidence="1">Uncharacterized protein</fullName>
    </submittedName>
</protein>
<name>A0A173X9M9_9FIRM</name>
<gene>
    <name evidence="1" type="ORF">ERS852481_00261</name>
</gene>